<evidence type="ECO:0000256" key="2">
    <source>
        <dbReference type="ARBA" id="ARBA00022540"/>
    </source>
</evidence>
<comment type="similarity">
    <text evidence="1">Belongs to the IF-1 family.</text>
</comment>
<dbReference type="SUPFAM" id="SSF50249">
    <property type="entry name" value="Nucleic acid-binding proteins"/>
    <property type="match status" value="1"/>
</dbReference>
<accession>A0A6J5T9X4</accession>
<feature type="domain" description="S1-like" evidence="4">
    <location>
        <begin position="1"/>
        <end position="72"/>
    </location>
</feature>
<gene>
    <name evidence="5" type="ORF">UFOVP71_276</name>
</gene>
<evidence type="ECO:0000256" key="3">
    <source>
        <dbReference type="ARBA" id="ARBA00022917"/>
    </source>
</evidence>
<dbReference type="InterPro" id="IPR012340">
    <property type="entry name" value="NA-bd_OB-fold"/>
</dbReference>
<dbReference type="GO" id="GO:0043022">
    <property type="term" value="F:ribosome binding"/>
    <property type="evidence" value="ECO:0007669"/>
    <property type="project" value="TreeGrafter"/>
</dbReference>
<evidence type="ECO:0000313" key="5">
    <source>
        <dbReference type="EMBL" id="CAB4241738.1"/>
    </source>
</evidence>
<sequence length="73" mass="8102">MSKEDNFVIQGRVSEALPGALFKVSLETGQEIIGHLAGKLRVNRITIILGDLVDVEMSVYDMSKGRITYRHKG</sequence>
<dbReference type="CDD" id="cd04451">
    <property type="entry name" value="S1_IF1"/>
    <property type="match status" value="1"/>
</dbReference>
<reference evidence="5" key="1">
    <citation type="submission" date="2020-05" db="EMBL/GenBank/DDBJ databases">
        <authorList>
            <person name="Chiriac C."/>
            <person name="Salcher M."/>
            <person name="Ghai R."/>
            <person name="Kavagutti S V."/>
        </authorList>
    </citation>
    <scope>NUCLEOTIDE SEQUENCE</scope>
</reference>
<evidence type="ECO:0000259" key="4">
    <source>
        <dbReference type="PROSITE" id="PS50832"/>
    </source>
</evidence>
<organism evidence="5">
    <name type="scientific">uncultured Caudovirales phage</name>
    <dbReference type="NCBI Taxonomy" id="2100421"/>
    <lineage>
        <taxon>Viruses</taxon>
        <taxon>Duplodnaviria</taxon>
        <taxon>Heunggongvirae</taxon>
        <taxon>Uroviricota</taxon>
        <taxon>Caudoviricetes</taxon>
        <taxon>Peduoviridae</taxon>
        <taxon>Maltschvirus</taxon>
        <taxon>Maltschvirus maltsch</taxon>
    </lineage>
</organism>
<proteinExistence type="inferred from homology"/>
<keyword evidence="2 5" id="KW-0396">Initiation factor</keyword>
<dbReference type="Pfam" id="PF01176">
    <property type="entry name" value="eIF-1a"/>
    <property type="match status" value="1"/>
</dbReference>
<dbReference type="Gene3D" id="2.40.50.140">
    <property type="entry name" value="Nucleic acid-binding proteins"/>
    <property type="match status" value="1"/>
</dbReference>
<protein>
    <submittedName>
        <fullName evidence="5">InfA Translation initiation factor 1 (IF-1)</fullName>
    </submittedName>
</protein>
<keyword evidence="3" id="KW-0648">Protein biosynthesis</keyword>
<dbReference type="HAMAP" id="MF_00075">
    <property type="entry name" value="IF_1"/>
    <property type="match status" value="1"/>
</dbReference>
<dbReference type="PANTHER" id="PTHR33370:SF1">
    <property type="entry name" value="TRANSLATION INITIATION FACTOR IF-1, CHLOROPLASTIC"/>
    <property type="match status" value="1"/>
</dbReference>
<dbReference type="FunFam" id="2.40.50.140:FF:000002">
    <property type="entry name" value="Translation initiation factor IF-1"/>
    <property type="match status" value="1"/>
</dbReference>
<dbReference type="GO" id="GO:0003723">
    <property type="term" value="F:RNA binding"/>
    <property type="evidence" value="ECO:0007669"/>
    <property type="project" value="InterPro"/>
</dbReference>
<name>A0A6J5T9X4_9CAUD</name>
<dbReference type="NCBIfam" id="TIGR00008">
    <property type="entry name" value="infA"/>
    <property type="match status" value="1"/>
</dbReference>
<dbReference type="PROSITE" id="PS50832">
    <property type="entry name" value="S1_IF1_TYPE"/>
    <property type="match status" value="1"/>
</dbReference>
<evidence type="ECO:0000256" key="1">
    <source>
        <dbReference type="ARBA" id="ARBA00010939"/>
    </source>
</evidence>
<dbReference type="PANTHER" id="PTHR33370">
    <property type="entry name" value="TRANSLATION INITIATION FACTOR IF-1, CHLOROPLASTIC"/>
    <property type="match status" value="1"/>
</dbReference>
<dbReference type="EMBL" id="LR797824">
    <property type="protein sequence ID" value="CAB4241738.1"/>
    <property type="molecule type" value="Genomic_DNA"/>
</dbReference>
<dbReference type="InterPro" id="IPR004368">
    <property type="entry name" value="TIF_IF1"/>
</dbReference>
<dbReference type="InterPro" id="IPR006196">
    <property type="entry name" value="RNA-binding_domain_S1_IF1"/>
</dbReference>